<evidence type="ECO:0000256" key="2">
    <source>
        <dbReference type="ARBA" id="ARBA00004167"/>
    </source>
</evidence>
<protein>
    <recommendedName>
        <fullName evidence="15">Cytochrome P450</fullName>
    </recommendedName>
</protein>
<name>A0AAN9I1H5_CROPI</name>
<reference evidence="13 14" key="1">
    <citation type="submission" date="2024-01" db="EMBL/GenBank/DDBJ databases">
        <title>The genomes of 5 underutilized Papilionoideae crops provide insights into root nodulation and disease resistanc.</title>
        <authorList>
            <person name="Yuan L."/>
        </authorList>
    </citation>
    <scope>NUCLEOTIDE SEQUENCE [LARGE SCALE GENOMIC DNA]</scope>
    <source>
        <strain evidence="13">ZHUSHIDOU_FW_LH</strain>
        <tissue evidence="13">Leaf</tissue>
    </source>
</reference>
<dbReference type="AlphaFoldDB" id="A0AAN9I1H5"/>
<organism evidence="13 14">
    <name type="scientific">Crotalaria pallida</name>
    <name type="common">Smooth rattlebox</name>
    <name type="synonym">Crotalaria striata</name>
    <dbReference type="NCBI Taxonomy" id="3830"/>
    <lineage>
        <taxon>Eukaryota</taxon>
        <taxon>Viridiplantae</taxon>
        <taxon>Streptophyta</taxon>
        <taxon>Embryophyta</taxon>
        <taxon>Tracheophyta</taxon>
        <taxon>Spermatophyta</taxon>
        <taxon>Magnoliopsida</taxon>
        <taxon>eudicotyledons</taxon>
        <taxon>Gunneridae</taxon>
        <taxon>Pentapetalae</taxon>
        <taxon>rosids</taxon>
        <taxon>fabids</taxon>
        <taxon>Fabales</taxon>
        <taxon>Fabaceae</taxon>
        <taxon>Papilionoideae</taxon>
        <taxon>50 kb inversion clade</taxon>
        <taxon>genistoids sensu lato</taxon>
        <taxon>core genistoids</taxon>
        <taxon>Crotalarieae</taxon>
        <taxon>Crotalaria</taxon>
    </lineage>
</organism>
<dbReference type="Proteomes" id="UP001372338">
    <property type="component" value="Unassembled WGS sequence"/>
</dbReference>
<evidence type="ECO:0000256" key="7">
    <source>
        <dbReference type="ARBA" id="ARBA00022989"/>
    </source>
</evidence>
<comment type="cofactor">
    <cofactor evidence="1">
        <name>heme</name>
        <dbReference type="ChEBI" id="CHEBI:30413"/>
    </cofactor>
</comment>
<comment type="caution">
    <text evidence="13">The sequence shown here is derived from an EMBL/GenBank/DDBJ whole genome shotgun (WGS) entry which is preliminary data.</text>
</comment>
<evidence type="ECO:0000256" key="1">
    <source>
        <dbReference type="ARBA" id="ARBA00001971"/>
    </source>
</evidence>
<gene>
    <name evidence="13" type="ORF">RIF29_30839</name>
</gene>
<evidence type="ECO:0000256" key="12">
    <source>
        <dbReference type="SAM" id="Phobius"/>
    </source>
</evidence>
<dbReference type="GO" id="GO:0020037">
    <property type="term" value="F:heme binding"/>
    <property type="evidence" value="ECO:0007669"/>
    <property type="project" value="InterPro"/>
</dbReference>
<evidence type="ECO:0000256" key="3">
    <source>
        <dbReference type="ARBA" id="ARBA00010617"/>
    </source>
</evidence>
<evidence type="ECO:0000313" key="13">
    <source>
        <dbReference type="EMBL" id="KAK7257111.1"/>
    </source>
</evidence>
<evidence type="ECO:0000256" key="5">
    <source>
        <dbReference type="ARBA" id="ARBA00022692"/>
    </source>
</evidence>
<dbReference type="Pfam" id="PF00067">
    <property type="entry name" value="p450"/>
    <property type="match status" value="1"/>
</dbReference>
<evidence type="ECO:0000256" key="10">
    <source>
        <dbReference type="ARBA" id="ARBA00023033"/>
    </source>
</evidence>
<dbReference type="PANTHER" id="PTHR24282">
    <property type="entry name" value="CYTOCHROME P450 FAMILY MEMBER"/>
    <property type="match status" value="1"/>
</dbReference>
<sequence>MVFTVTVVLILIISAAWKVLNTFWLRPKRLERLLRKQGFKGNSYRFLVGDVQEMVKERKEAKSKPMPLSDDIVPRVWGFFNQTINKHGKFSFIWLGPTPKVIITDPELIKDVFNRNYDFQKPSANSLPSLLAIGLASYEGEKWRKHRRIINPAFNLEKLKIMLPAFYKSCNDMISKWEGMMSSNGSCEIDVWPFLQSLANDVIYQTAFGSNYDEGRRIFELQKEQAKLTMTVKMKIFVPG</sequence>
<comment type="similarity">
    <text evidence="3">Belongs to the cytochrome P450 family.</text>
</comment>
<dbReference type="InterPro" id="IPR001128">
    <property type="entry name" value="Cyt_P450"/>
</dbReference>
<keyword evidence="5 12" id="KW-0812">Transmembrane</keyword>
<evidence type="ECO:0000256" key="4">
    <source>
        <dbReference type="ARBA" id="ARBA00022617"/>
    </source>
</evidence>
<dbReference type="InterPro" id="IPR036396">
    <property type="entry name" value="Cyt_P450_sf"/>
</dbReference>
<evidence type="ECO:0000256" key="9">
    <source>
        <dbReference type="ARBA" id="ARBA00023004"/>
    </source>
</evidence>
<keyword evidence="7 12" id="KW-1133">Transmembrane helix</keyword>
<keyword evidence="10" id="KW-0503">Monooxygenase</keyword>
<feature type="transmembrane region" description="Helical" evidence="12">
    <location>
        <begin position="6"/>
        <end position="25"/>
    </location>
</feature>
<accession>A0AAN9I1H5</accession>
<keyword evidence="8" id="KW-0560">Oxidoreductase</keyword>
<keyword evidence="4" id="KW-0349">Heme</keyword>
<dbReference type="GO" id="GO:0016020">
    <property type="term" value="C:membrane"/>
    <property type="evidence" value="ECO:0007669"/>
    <property type="project" value="UniProtKB-SubCell"/>
</dbReference>
<evidence type="ECO:0000256" key="11">
    <source>
        <dbReference type="ARBA" id="ARBA00023136"/>
    </source>
</evidence>
<dbReference type="SUPFAM" id="SSF48264">
    <property type="entry name" value="Cytochrome P450"/>
    <property type="match status" value="1"/>
</dbReference>
<dbReference type="InterPro" id="IPR050665">
    <property type="entry name" value="Cytochrome_P450_Monooxygen"/>
</dbReference>
<dbReference type="GO" id="GO:0005506">
    <property type="term" value="F:iron ion binding"/>
    <property type="evidence" value="ECO:0007669"/>
    <property type="project" value="InterPro"/>
</dbReference>
<dbReference type="InterPro" id="IPR002402">
    <property type="entry name" value="Cyt_P450_E_grp-II"/>
</dbReference>
<dbReference type="EMBL" id="JAYWIO010000006">
    <property type="protein sequence ID" value="KAK7257111.1"/>
    <property type="molecule type" value="Genomic_DNA"/>
</dbReference>
<dbReference type="GO" id="GO:0016705">
    <property type="term" value="F:oxidoreductase activity, acting on paired donors, with incorporation or reduction of molecular oxygen"/>
    <property type="evidence" value="ECO:0007669"/>
    <property type="project" value="InterPro"/>
</dbReference>
<keyword evidence="11 12" id="KW-0472">Membrane</keyword>
<proteinExistence type="inferred from homology"/>
<keyword evidence="6" id="KW-0479">Metal-binding</keyword>
<evidence type="ECO:0000313" key="14">
    <source>
        <dbReference type="Proteomes" id="UP001372338"/>
    </source>
</evidence>
<evidence type="ECO:0008006" key="15">
    <source>
        <dbReference type="Google" id="ProtNLM"/>
    </source>
</evidence>
<dbReference type="GO" id="GO:0004497">
    <property type="term" value="F:monooxygenase activity"/>
    <property type="evidence" value="ECO:0007669"/>
    <property type="project" value="UniProtKB-KW"/>
</dbReference>
<keyword evidence="14" id="KW-1185">Reference proteome</keyword>
<dbReference type="PRINTS" id="PR00464">
    <property type="entry name" value="EP450II"/>
</dbReference>
<evidence type="ECO:0000256" key="8">
    <source>
        <dbReference type="ARBA" id="ARBA00023002"/>
    </source>
</evidence>
<keyword evidence="9" id="KW-0408">Iron</keyword>
<evidence type="ECO:0000256" key="6">
    <source>
        <dbReference type="ARBA" id="ARBA00022723"/>
    </source>
</evidence>
<comment type="subcellular location">
    <subcellularLocation>
        <location evidence="2">Membrane</location>
        <topology evidence="2">Single-pass membrane protein</topology>
    </subcellularLocation>
</comment>
<dbReference type="Gene3D" id="1.10.630.10">
    <property type="entry name" value="Cytochrome P450"/>
    <property type="match status" value="1"/>
</dbReference>
<dbReference type="PANTHER" id="PTHR24282:SF255">
    <property type="entry name" value="CYTOCHROME P450 72A11-RELATED"/>
    <property type="match status" value="1"/>
</dbReference>